<evidence type="ECO:0000313" key="2">
    <source>
        <dbReference type="Proteomes" id="UP000515163"/>
    </source>
</evidence>
<dbReference type="AlphaFoldDB" id="A0A6P8ICG1"/>
<dbReference type="InterPro" id="IPR008271">
    <property type="entry name" value="Ser/Thr_kinase_AS"/>
</dbReference>
<accession>A0A6P8ICG1</accession>
<dbReference type="SMART" id="SM00220">
    <property type="entry name" value="S_TKc"/>
    <property type="match status" value="1"/>
</dbReference>
<dbReference type="RefSeq" id="XP_031565256.1">
    <property type="nucleotide sequence ID" value="XM_031709396.1"/>
</dbReference>
<dbReference type="GO" id="GO:0004672">
    <property type="term" value="F:protein kinase activity"/>
    <property type="evidence" value="ECO:0007669"/>
    <property type="project" value="InterPro"/>
</dbReference>
<dbReference type="InterPro" id="IPR001245">
    <property type="entry name" value="Ser-Thr/Tyr_kinase_cat_dom"/>
</dbReference>
<dbReference type="Gene3D" id="3.30.200.20">
    <property type="entry name" value="Phosphorylase Kinase, domain 1"/>
    <property type="match status" value="1"/>
</dbReference>
<dbReference type="PANTHER" id="PTHR23257:SF974">
    <property type="entry name" value="RECEPTOR-INTERACTING SERINE_THREONINE-PROTEIN KINASE 3"/>
    <property type="match status" value="1"/>
</dbReference>
<dbReference type="Pfam" id="PF07714">
    <property type="entry name" value="PK_Tyr_Ser-Thr"/>
    <property type="match status" value="1"/>
</dbReference>
<evidence type="ECO:0000259" key="1">
    <source>
        <dbReference type="PROSITE" id="PS50011"/>
    </source>
</evidence>
<dbReference type="PROSITE" id="PS50011">
    <property type="entry name" value="PROTEIN_KINASE_DOM"/>
    <property type="match status" value="1"/>
</dbReference>
<dbReference type="GeneID" id="116300517"/>
<dbReference type="GO" id="GO:0005737">
    <property type="term" value="C:cytoplasm"/>
    <property type="evidence" value="ECO:0007669"/>
    <property type="project" value="TreeGrafter"/>
</dbReference>
<proteinExistence type="predicted"/>
<dbReference type="InterPro" id="IPR050167">
    <property type="entry name" value="Ser_Thr_protein_kinase"/>
</dbReference>
<sequence length="223" mass="25119">MVVVVKDYITDNFSSKEQLRQEVLHEAQVISQLGDHRNLPLLYGICTINLPYKMVLQFHGIGEKSVTLHKAVKTKKLTNEQWFDIVKGVAAGLNHVHARGYLHNDLKVNNVVFENSTGEYHSVIINFGKSSKISANSRRKNLSKEEQLKYTASYPHIAPEIVDGSSDPSIKSDVFSFAKLLQFVEKHSSFEIGGRVGCMAYSAALLQNPKMRPTLMQIINYNK</sequence>
<name>A0A6P8ICG1_ACTTE</name>
<organism evidence="2 3">
    <name type="scientific">Actinia tenebrosa</name>
    <name type="common">Australian red waratah sea anemone</name>
    <dbReference type="NCBI Taxonomy" id="6105"/>
    <lineage>
        <taxon>Eukaryota</taxon>
        <taxon>Metazoa</taxon>
        <taxon>Cnidaria</taxon>
        <taxon>Anthozoa</taxon>
        <taxon>Hexacorallia</taxon>
        <taxon>Actiniaria</taxon>
        <taxon>Actiniidae</taxon>
        <taxon>Actinia</taxon>
    </lineage>
</organism>
<dbReference type="Proteomes" id="UP000515163">
    <property type="component" value="Unplaced"/>
</dbReference>
<dbReference type="OrthoDB" id="5965268at2759"/>
<dbReference type="InterPro" id="IPR011009">
    <property type="entry name" value="Kinase-like_dom_sf"/>
</dbReference>
<reference evidence="3" key="1">
    <citation type="submission" date="2025-08" db="UniProtKB">
        <authorList>
            <consortium name="RefSeq"/>
        </authorList>
    </citation>
    <scope>IDENTIFICATION</scope>
    <source>
        <tissue evidence="3">Tentacle</tissue>
    </source>
</reference>
<dbReference type="GO" id="GO:0007165">
    <property type="term" value="P:signal transduction"/>
    <property type="evidence" value="ECO:0007669"/>
    <property type="project" value="TreeGrafter"/>
</dbReference>
<dbReference type="PANTHER" id="PTHR23257">
    <property type="entry name" value="SERINE-THREONINE PROTEIN KINASE"/>
    <property type="match status" value="1"/>
</dbReference>
<keyword evidence="2" id="KW-1185">Reference proteome</keyword>
<gene>
    <name evidence="3" type="primary">LOC116300517</name>
</gene>
<dbReference type="GO" id="GO:0005524">
    <property type="term" value="F:ATP binding"/>
    <property type="evidence" value="ECO:0007669"/>
    <property type="project" value="InterPro"/>
</dbReference>
<dbReference type="SUPFAM" id="SSF56112">
    <property type="entry name" value="Protein kinase-like (PK-like)"/>
    <property type="match status" value="1"/>
</dbReference>
<protein>
    <submittedName>
        <fullName evidence="3">Sporulation protein kinase pit1-like</fullName>
    </submittedName>
</protein>
<evidence type="ECO:0000313" key="3">
    <source>
        <dbReference type="RefSeq" id="XP_031565256.1"/>
    </source>
</evidence>
<feature type="domain" description="Protein kinase" evidence="1">
    <location>
        <begin position="1"/>
        <end position="223"/>
    </location>
</feature>
<dbReference type="InParanoid" id="A0A6P8ICG1"/>
<dbReference type="Gene3D" id="1.10.510.10">
    <property type="entry name" value="Transferase(Phosphotransferase) domain 1"/>
    <property type="match status" value="1"/>
</dbReference>
<dbReference type="KEGG" id="aten:116300517"/>
<dbReference type="PROSITE" id="PS00108">
    <property type="entry name" value="PROTEIN_KINASE_ST"/>
    <property type="match status" value="1"/>
</dbReference>
<dbReference type="InterPro" id="IPR000719">
    <property type="entry name" value="Prot_kinase_dom"/>
</dbReference>